<proteinExistence type="predicted"/>
<dbReference type="GO" id="GO:0004497">
    <property type="term" value="F:monooxygenase activity"/>
    <property type="evidence" value="ECO:0007669"/>
    <property type="project" value="UniProtKB-KW"/>
</dbReference>
<evidence type="ECO:0000313" key="7">
    <source>
        <dbReference type="Proteomes" id="UP000177625"/>
    </source>
</evidence>
<keyword evidence="4" id="KW-0560">Oxidoreductase</keyword>
<dbReference type="Proteomes" id="UP000177625">
    <property type="component" value="Unassembled WGS sequence"/>
</dbReference>
<evidence type="ECO:0000256" key="4">
    <source>
        <dbReference type="ARBA" id="ARBA00023002"/>
    </source>
</evidence>
<comment type="cofactor">
    <cofactor evidence="1">
        <name>FAD</name>
        <dbReference type="ChEBI" id="CHEBI:57692"/>
    </cofactor>
</comment>
<dbReference type="AlphaFoldDB" id="A0A1E1M2D9"/>
<evidence type="ECO:0008006" key="8">
    <source>
        <dbReference type="Google" id="ProtNLM"/>
    </source>
</evidence>
<keyword evidence="7" id="KW-1185">Reference proteome</keyword>
<dbReference type="InterPro" id="IPR036188">
    <property type="entry name" value="FAD/NAD-bd_sf"/>
</dbReference>
<keyword evidence="2" id="KW-0285">Flavoprotein</keyword>
<accession>A0A1E1M2D9</accession>
<evidence type="ECO:0000313" key="6">
    <source>
        <dbReference type="EMBL" id="CZT43284.1"/>
    </source>
</evidence>
<evidence type="ECO:0000256" key="1">
    <source>
        <dbReference type="ARBA" id="ARBA00001974"/>
    </source>
</evidence>
<dbReference type="PANTHER" id="PTHR47178">
    <property type="entry name" value="MONOOXYGENASE, FAD-BINDING"/>
    <property type="match status" value="1"/>
</dbReference>
<keyword evidence="3" id="KW-0274">FAD</keyword>
<keyword evidence="5" id="KW-0503">Monooxygenase</keyword>
<name>A0A1E1M2D9_RHYSE</name>
<dbReference type="Gene3D" id="3.50.50.60">
    <property type="entry name" value="FAD/NAD(P)-binding domain"/>
    <property type="match status" value="1"/>
</dbReference>
<sequence length="89" mass="9751">MKLSILIIGAGISGLAFVQGLLKFCIPVRVYDRNQALNVRNQRYRFRVHGGGQKALPSYLTPDLYTRLQACYTIRAPVGDVAGSSPDAL</sequence>
<gene>
    <name evidence="6" type="ORF">RSE6_03294</name>
</gene>
<dbReference type="SUPFAM" id="SSF51905">
    <property type="entry name" value="FAD/NAD(P)-binding domain"/>
    <property type="match status" value="1"/>
</dbReference>
<organism evidence="6 7">
    <name type="scientific">Rhynchosporium secalis</name>
    <name type="common">Barley scald fungus</name>
    <dbReference type="NCBI Taxonomy" id="38038"/>
    <lineage>
        <taxon>Eukaryota</taxon>
        <taxon>Fungi</taxon>
        <taxon>Dikarya</taxon>
        <taxon>Ascomycota</taxon>
        <taxon>Pezizomycotina</taxon>
        <taxon>Leotiomycetes</taxon>
        <taxon>Helotiales</taxon>
        <taxon>Ploettnerulaceae</taxon>
        <taxon>Rhynchosporium</taxon>
    </lineage>
</organism>
<dbReference type="PANTHER" id="PTHR47178:SF5">
    <property type="entry name" value="FAD-BINDING DOMAIN-CONTAINING PROTEIN"/>
    <property type="match status" value="1"/>
</dbReference>
<evidence type="ECO:0000256" key="3">
    <source>
        <dbReference type="ARBA" id="ARBA00022827"/>
    </source>
</evidence>
<protein>
    <recommendedName>
        <fullName evidence="8">FAD-binding domain-containing protein</fullName>
    </recommendedName>
</protein>
<evidence type="ECO:0000256" key="2">
    <source>
        <dbReference type="ARBA" id="ARBA00022630"/>
    </source>
</evidence>
<dbReference type="EMBL" id="FJVC01000118">
    <property type="protein sequence ID" value="CZT43284.1"/>
    <property type="molecule type" value="Genomic_DNA"/>
</dbReference>
<reference evidence="7" key="1">
    <citation type="submission" date="2016-03" db="EMBL/GenBank/DDBJ databases">
        <authorList>
            <person name="Guldener U."/>
        </authorList>
    </citation>
    <scope>NUCLEOTIDE SEQUENCE [LARGE SCALE GENOMIC DNA]</scope>
</reference>
<evidence type="ECO:0000256" key="5">
    <source>
        <dbReference type="ARBA" id="ARBA00023033"/>
    </source>
</evidence>